<dbReference type="GeneID" id="101514470"/>
<accession>A0A1S2Y5D8</accession>
<keyword evidence="5" id="KW-1185">Reference proteome</keyword>
<dbReference type="CDD" id="cd06464">
    <property type="entry name" value="ACD_sHsps-like"/>
    <property type="match status" value="1"/>
</dbReference>
<dbReference type="RefSeq" id="XP_004499609.1">
    <property type="nucleotide sequence ID" value="XM_004499552.3"/>
</dbReference>
<feature type="region of interest" description="Disordered" evidence="2">
    <location>
        <begin position="104"/>
        <end position="361"/>
    </location>
</feature>
<feature type="compositionally biased region" description="Polar residues" evidence="2">
    <location>
        <begin position="136"/>
        <end position="151"/>
    </location>
</feature>
<evidence type="ECO:0000256" key="3">
    <source>
        <dbReference type="SAM" id="Phobius"/>
    </source>
</evidence>
<evidence type="ECO:0000313" key="5">
    <source>
        <dbReference type="Proteomes" id="UP000087171"/>
    </source>
</evidence>
<organism evidence="5 6">
    <name type="scientific">Cicer arietinum</name>
    <name type="common">Chickpea</name>
    <name type="synonym">Garbanzo</name>
    <dbReference type="NCBI Taxonomy" id="3827"/>
    <lineage>
        <taxon>Eukaryota</taxon>
        <taxon>Viridiplantae</taxon>
        <taxon>Streptophyta</taxon>
        <taxon>Embryophyta</taxon>
        <taxon>Tracheophyta</taxon>
        <taxon>Spermatophyta</taxon>
        <taxon>Magnoliopsida</taxon>
        <taxon>eudicotyledons</taxon>
        <taxon>Gunneridae</taxon>
        <taxon>Pentapetalae</taxon>
        <taxon>rosids</taxon>
        <taxon>fabids</taxon>
        <taxon>Fabales</taxon>
        <taxon>Fabaceae</taxon>
        <taxon>Papilionoideae</taxon>
        <taxon>50 kb inversion clade</taxon>
        <taxon>NPAAA clade</taxon>
        <taxon>Hologalegina</taxon>
        <taxon>IRL clade</taxon>
        <taxon>Cicereae</taxon>
        <taxon>Cicer</taxon>
    </lineage>
</organism>
<feature type="domain" description="SHSP" evidence="4">
    <location>
        <begin position="8"/>
        <end position="116"/>
    </location>
</feature>
<evidence type="ECO:0000313" key="6">
    <source>
        <dbReference type="RefSeq" id="XP_004499609.1"/>
    </source>
</evidence>
<feature type="compositionally biased region" description="Polar residues" evidence="2">
    <location>
        <begin position="190"/>
        <end position="203"/>
    </location>
</feature>
<feature type="compositionally biased region" description="Basic and acidic residues" evidence="2">
    <location>
        <begin position="118"/>
        <end position="134"/>
    </location>
</feature>
<feature type="compositionally biased region" description="Low complexity" evidence="2">
    <location>
        <begin position="168"/>
        <end position="189"/>
    </location>
</feature>
<dbReference type="InterPro" id="IPR002068">
    <property type="entry name" value="A-crystallin/Hsp20_dom"/>
</dbReference>
<feature type="transmembrane region" description="Helical" evidence="3">
    <location>
        <begin position="388"/>
        <end position="407"/>
    </location>
</feature>
<feature type="compositionally biased region" description="Basic and acidic residues" evidence="2">
    <location>
        <begin position="205"/>
        <end position="215"/>
    </location>
</feature>
<dbReference type="KEGG" id="cam:101514470"/>
<name>A0A1S2Y5D8_CICAR</name>
<dbReference type="PaxDb" id="3827-XP_004499609.1"/>
<reference evidence="6" key="2">
    <citation type="submission" date="2025-08" db="UniProtKB">
        <authorList>
            <consortium name="RefSeq"/>
        </authorList>
    </citation>
    <scope>IDENTIFICATION</scope>
    <source>
        <tissue evidence="6">Etiolated seedlings</tissue>
    </source>
</reference>
<evidence type="ECO:0000256" key="2">
    <source>
        <dbReference type="SAM" id="MobiDB-lite"/>
    </source>
</evidence>
<evidence type="ECO:0000256" key="1">
    <source>
        <dbReference type="PROSITE-ProRule" id="PRU00285"/>
    </source>
</evidence>
<feature type="compositionally biased region" description="Polar residues" evidence="2">
    <location>
        <begin position="226"/>
        <end position="241"/>
    </location>
</feature>
<dbReference type="PROSITE" id="PS01031">
    <property type="entry name" value="SHSP"/>
    <property type="match status" value="1"/>
</dbReference>
<keyword evidence="3" id="KW-1133">Transmembrane helix</keyword>
<dbReference type="eggNOG" id="KOG0710">
    <property type="taxonomic scope" value="Eukaryota"/>
</dbReference>
<feature type="compositionally biased region" description="Basic and acidic residues" evidence="2">
    <location>
        <begin position="290"/>
        <end position="316"/>
    </location>
</feature>
<dbReference type="OrthoDB" id="1431247at2759"/>
<dbReference type="Proteomes" id="UP000087171">
    <property type="component" value="Chromosome Ca5"/>
</dbReference>
<dbReference type="Gene3D" id="2.60.40.790">
    <property type="match status" value="1"/>
</dbReference>
<sequence>MSTLQSSYIYKDLQPKIEIKDTPESHLLLVHIPDGFERGDIGARVEYDFGRVRVFGEKSIGSNKMIRFIEKYQVPSHCDIGKIKGKFDGKIVTITMPKIPGKVQEQEPIKDYNNVDEVNDKKDEVTNVENKEDATSQEAQKGQKENSQITKVDSKGEANYVASTSQESTQESIPQQGQQEISQNESISQKGQATISENESIPQKGQDEISQKESMTENDQEEISQKESIPQNDQKETSQNSKLKKVESKEKAYDETSTPSEATQGEEGIHNKATDTKDAKLQTEENSSSLKDENKEKQRVVKEETKETKEESKELAIVKTFPPKKTNKEKGKEMINDKFGGDDADEKKSDKKGIHESTRTRRLKDMALSTTQAVTSFAKRFNEDDKQMLIYTGATILVVALGVYASYKYRSSRRT</sequence>
<feature type="compositionally biased region" description="Basic and acidic residues" evidence="2">
    <location>
        <begin position="244"/>
        <end position="254"/>
    </location>
</feature>
<feature type="compositionally biased region" description="Basic and acidic residues" evidence="2">
    <location>
        <begin position="267"/>
        <end position="283"/>
    </location>
</feature>
<comment type="similarity">
    <text evidence="1">Belongs to the small heat shock protein (HSP20) family.</text>
</comment>
<keyword evidence="3" id="KW-0472">Membrane</keyword>
<feature type="compositionally biased region" description="Basic and acidic residues" evidence="2">
    <location>
        <begin position="326"/>
        <end position="361"/>
    </location>
</feature>
<evidence type="ECO:0000259" key="4">
    <source>
        <dbReference type="PROSITE" id="PS01031"/>
    </source>
</evidence>
<dbReference type="AlphaFoldDB" id="A0A1S2Y5D8"/>
<reference evidence="5" key="1">
    <citation type="journal article" date="2013" name="Nat. Biotechnol.">
        <title>Draft genome sequence of chickpea (Cicer arietinum) provides a resource for trait improvement.</title>
        <authorList>
            <person name="Varshney R.K."/>
            <person name="Song C."/>
            <person name="Saxena R.K."/>
            <person name="Azam S."/>
            <person name="Yu S."/>
            <person name="Sharpe A.G."/>
            <person name="Cannon S."/>
            <person name="Baek J."/>
            <person name="Rosen B.D."/>
            <person name="Tar'an B."/>
            <person name="Millan T."/>
            <person name="Zhang X."/>
            <person name="Ramsay L.D."/>
            <person name="Iwata A."/>
            <person name="Wang Y."/>
            <person name="Nelson W."/>
            <person name="Farmer A.D."/>
            <person name="Gaur P.M."/>
            <person name="Soderlund C."/>
            <person name="Penmetsa R.V."/>
            <person name="Xu C."/>
            <person name="Bharti A.K."/>
            <person name="He W."/>
            <person name="Winter P."/>
            <person name="Zhao S."/>
            <person name="Hane J.K."/>
            <person name="Carrasquilla-Garcia N."/>
            <person name="Condie J.A."/>
            <person name="Upadhyaya H.D."/>
            <person name="Luo M.C."/>
            <person name="Thudi M."/>
            <person name="Gowda C.L."/>
            <person name="Singh N.P."/>
            <person name="Lichtenzveig J."/>
            <person name="Gali K.K."/>
            <person name="Rubio J."/>
            <person name="Nadarajan N."/>
            <person name="Dolezel J."/>
            <person name="Bansal K.C."/>
            <person name="Xu X."/>
            <person name="Edwards D."/>
            <person name="Zhang G."/>
            <person name="Kahl G."/>
            <person name="Gil J."/>
            <person name="Singh K.B."/>
            <person name="Datta S.K."/>
            <person name="Jackson S.A."/>
            <person name="Wang J."/>
            <person name="Cook D.R."/>
        </authorList>
    </citation>
    <scope>NUCLEOTIDE SEQUENCE [LARGE SCALE GENOMIC DNA]</scope>
    <source>
        <strain evidence="5">cv. CDC Frontier</strain>
    </source>
</reference>
<proteinExistence type="inferred from homology"/>
<protein>
    <submittedName>
        <fullName evidence="6">Inactive protein RESTRICTED TEV MOVEMENT 2</fullName>
    </submittedName>
</protein>
<dbReference type="InterPro" id="IPR008978">
    <property type="entry name" value="HSP20-like_chaperone"/>
</dbReference>
<dbReference type="SUPFAM" id="SSF49764">
    <property type="entry name" value="HSP20-like chaperones"/>
    <property type="match status" value="1"/>
</dbReference>
<gene>
    <name evidence="6" type="primary">LOC101514470</name>
</gene>
<keyword evidence="3" id="KW-0812">Transmembrane</keyword>